<dbReference type="RefSeq" id="WP_178365327.1">
    <property type="nucleotide sequence ID" value="NZ_JACADJ010000005.1"/>
</dbReference>
<dbReference type="InterPro" id="IPR049811">
    <property type="entry name" value="MJ1673-like_dom"/>
</dbReference>
<dbReference type="AlphaFoldDB" id="A0A850T6A6"/>
<accession>A0A850T6A6</accession>
<sequence>MKKLYLMFNHTLQPEQKAWADDHFGPCRVIEMPDHLKASWGQIPSDCETLFSRLAPFRDWLDQYGKANDLVLIQGDFGATYLMVAHAVEKGLVPVYATTERKALETRMPDGTVKMEHQFRFCRFRKYGE</sequence>
<proteinExistence type="predicted"/>
<evidence type="ECO:0008006" key="3">
    <source>
        <dbReference type="Google" id="ProtNLM"/>
    </source>
</evidence>
<gene>
    <name evidence="1" type="ORF">HXW94_02480</name>
</gene>
<name>A0A850T6A6_9BACT</name>
<organism evidence="1 2">
    <name type="scientific">Desulfobacter latus</name>
    <dbReference type="NCBI Taxonomy" id="2292"/>
    <lineage>
        <taxon>Bacteria</taxon>
        <taxon>Pseudomonadati</taxon>
        <taxon>Thermodesulfobacteriota</taxon>
        <taxon>Desulfobacteria</taxon>
        <taxon>Desulfobacterales</taxon>
        <taxon>Desulfobacteraceae</taxon>
        <taxon>Desulfobacter</taxon>
    </lineage>
</organism>
<dbReference type="EMBL" id="JACADJ010000005">
    <property type="protein sequence ID" value="NWH03868.1"/>
    <property type="molecule type" value="Genomic_DNA"/>
</dbReference>
<comment type="caution">
    <text evidence="1">The sequence shown here is derived from an EMBL/GenBank/DDBJ whole genome shotgun (WGS) entry which is preliminary data.</text>
</comment>
<reference evidence="1 2" key="1">
    <citation type="submission" date="2020-06" db="EMBL/GenBank/DDBJ databases">
        <title>High-quality draft genome of sulfate reducer Desulfobacter latus type strain AcrS2 isolated from marine sediment.</title>
        <authorList>
            <person name="Hoppe M."/>
            <person name="Larsen C.K."/>
            <person name="Marshall I.P.G."/>
            <person name="Schramm A."/>
            <person name="Marietou A.G."/>
        </authorList>
    </citation>
    <scope>NUCLEOTIDE SEQUENCE [LARGE SCALE GENOMIC DNA]</scope>
    <source>
        <strain evidence="1 2">AcRS2</strain>
    </source>
</reference>
<evidence type="ECO:0000313" key="1">
    <source>
        <dbReference type="EMBL" id="NWH03868.1"/>
    </source>
</evidence>
<dbReference type="NCBIfam" id="NF040559">
    <property type="entry name" value="CAS_Csx20"/>
    <property type="match status" value="1"/>
</dbReference>
<evidence type="ECO:0000313" key="2">
    <source>
        <dbReference type="Proteomes" id="UP000553343"/>
    </source>
</evidence>
<keyword evidence="2" id="KW-1185">Reference proteome</keyword>
<dbReference type="Proteomes" id="UP000553343">
    <property type="component" value="Unassembled WGS sequence"/>
</dbReference>
<protein>
    <recommendedName>
        <fullName evidence="3">CRISPR-associated protein</fullName>
    </recommendedName>
</protein>